<dbReference type="InterPro" id="IPR012545">
    <property type="entry name" value="DUF1697"/>
</dbReference>
<organism evidence="1 2">
    <name type="scientific">Arthrobacter terrae</name>
    <dbReference type="NCBI Taxonomy" id="2935737"/>
    <lineage>
        <taxon>Bacteria</taxon>
        <taxon>Bacillati</taxon>
        <taxon>Actinomycetota</taxon>
        <taxon>Actinomycetes</taxon>
        <taxon>Micrococcales</taxon>
        <taxon>Micrococcaceae</taxon>
        <taxon>Arthrobacter</taxon>
    </lineage>
</organism>
<reference evidence="1 2" key="1">
    <citation type="submission" date="2020-11" db="EMBL/GenBank/DDBJ databases">
        <title>Arthrobacter antarcticus sp. nov., isolated from Antarctic Soil.</title>
        <authorList>
            <person name="Li J."/>
        </authorList>
    </citation>
    <scope>NUCLEOTIDE SEQUENCE [LARGE SCALE GENOMIC DNA]</scope>
    <source>
        <strain evidence="1 2">Z1-20</strain>
    </source>
</reference>
<evidence type="ECO:0000313" key="2">
    <source>
        <dbReference type="Proteomes" id="UP000655366"/>
    </source>
</evidence>
<dbReference type="Proteomes" id="UP000655366">
    <property type="component" value="Unassembled WGS sequence"/>
</dbReference>
<evidence type="ECO:0000313" key="1">
    <source>
        <dbReference type="EMBL" id="MBG0739181.1"/>
    </source>
</evidence>
<proteinExistence type="predicted"/>
<dbReference type="PIRSF" id="PIRSF008502">
    <property type="entry name" value="UCP008502"/>
    <property type="match status" value="1"/>
</dbReference>
<accession>A0A931G3Y5</accession>
<dbReference type="AlphaFoldDB" id="A0A931G3Y5"/>
<sequence>MTTSPGPDPSPDGHYAIFLRGVNVGGINIKMTDLKRALTQLPLYSVATLLASGNIICQTAMGPAELKSAVETCLRDTFGYDAWVVVLTVSRIAALIAACPYPADSAKDHCYITLGSDSEILTELYGLAEQLPSVEQCRLGPEATAWLAPVGGTLESPFSKLSAKSRYKSSTTTRNLRTLVKVRDALARL</sequence>
<dbReference type="Gene3D" id="3.30.70.1280">
    <property type="entry name" value="SP0830-like domains"/>
    <property type="match status" value="1"/>
</dbReference>
<dbReference type="PANTHER" id="PTHR36439:SF1">
    <property type="entry name" value="DUF1697 DOMAIN-CONTAINING PROTEIN"/>
    <property type="match status" value="1"/>
</dbReference>
<comment type="caution">
    <text evidence="1">The sequence shown here is derived from an EMBL/GenBank/DDBJ whole genome shotgun (WGS) entry which is preliminary data.</text>
</comment>
<name>A0A931G3Y5_9MICC</name>
<dbReference type="SUPFAM" id="SSF160379">
    <property type="entry name" value="SP0830-like"/>
    <property type="match status" value="1"/>
</dbReference>
<protein>
    <submittedName>
        <fullName evidence="1">DUF1697 domain-containing protein</fullName>
    </submittedName>
</protein>
<dbReference type="RefSeq" id="WP_196396118.1">
    <property type="nucleotide sequence ID" value="NZ_JADNYM010000007.1"/>
</dbReference>
<dbReference type="EMBL" id="JADNYM010000007">
    <property type="protein sequence ID" value="MBG0739181.1"/>
    <property type="molecule type" value="Genomic_DNA"/>
</dbReference>
<gene>
    <name evidence="1" type="ORF">IV500_07210</name>
</gene>
<keyword evidence="2" id="KW-1185">Reference proteome</keyword>
<dbReference type="Pfam" id="PF08002">
    <property type="entry name" value="DUF1697"/>
    <property type="match status" value="1"/>
</dbReference>
<dbReference type="PANTHER" id="PTHR36439">
    <property type="entry name" value="BLL4334 PROTEIN"/>
    <property type="match status" value="1"/>
</dbReference>